<dbReference type="RefSeq" id="WP_015192560.1">
    <property type="nucleotide sequence ID" value="NC_019748.1"/>
</dbReference>
<organism evidence="11 12">
    <name type="scientific">Stanieria cyanosphaera (strain ATCC 29371 / PCC 7437)</name>
    <dbReference type="NCBI Taxonomy" id="111780"/>
    <lineage>
        <taxon>Bacteria</taxon>
        <taxon>Bacillati</taxon>
        <taxon>Cyanobacteriota</taxon>
        <taxon>Cyanophyceae</taxon>
        <taxon>Pleurocapsales</taxon>
        <taxon>Dermocarpellaceae</taxon>
        <taxon>Stanieria</taxon>
    </lineage>
</organism>
<dbReference type="Proteomes" id="UP000010473">
    <property type="component" value="Chromosome"/>
</dbReference>
<proteinExistence type="predicted"/>
<dbReference type="GO" id="GO:0009675">
    <property type="term" value="F:high-affinity sulfate:proton symporter activity"/>
    <property type="evidence" value="ECO:0007669"/>
    <property type="project" value="TreeGrafter"/>
</dbReference>
<dbReference type="PATRIC" id="fig|111780.3.peg.1377"/>
<dbReference type="Pfam" id="PF07264">
    <property type="entry name" value="EI24"/>
    <property type="match status" value="1"/>
</dbReference>
<evidence type="ECO:0000256" key="3">
    <source>
        <dbReference type="ARBA" id="ARBA00022475"/>
    </source>
</evidence>
<evidence type="ECO:0000256" key="2">
    <source>
        <dbReference type="ARBA" id="ARBA00022448"/>
    </source>
</evidence>
<comment type="subcellular location">
    <subcellularLocation>
        <location evidence="1">Membrane</location>
        <topology evidence="1">Multi-pass membrane protein</topology>
    </subcellularLocation>
</comment>
<name>K9XT95_STAC7</name>
<dbReference type="GO" id="GO:0005886">
    <property type="term" value="C:plasma membrane"/>
    <property type="evidence" value="ECO:0007669"/>
    <property type="project" value="TreeGrafter"/>
</dbReference>
<dbReference type="eggNOG" id="COG2981">
    <property type="taxonomic scope" value="Bacteria"/>
</dbReference>
<dbReference type="HOGENOM" id="CLU_1007811_0_0_3"/>
<dbReference type="STRING" id="111780.Sta7437_1320"/>
<dbReference type="GO" id="GO:0000103">
    <property type="term" value="P:sulfate assimilation"/>
    <property type="evidence" value="ECO:0007669"/>
    <property type="project" value="TreeGrafter"/>
</dbReference>
<evidence type="ECO:0000256" key="5">
    <source>
        <dbReference type="ARBA" id="ARBA00022605"/>
    </source>
</evidence>
<evidence type="ECO:0000256" key="8">
    <source>
        <dbReference type="ARBA" id="ARBA00023032"/>
    </source>
</evidence>
<feature type="transmembrane region" description="Helical" evidence="10">
    <location>
        <begin position="30"/>
        <end position="57"/>
    </location>
</feature>
<feature type="transmembrane region" description="Helical" evidence="10">
    <location>
        <begin position="223"/>
        <end position="240"/>
    </location>
</feature>
<dbReference type="InterPro" id="IPR059112">
    <property type="entry name" value="CysZ/EI24"/>
</dbReference>
<evidence type="ECO:0000313" key="11">
    <source>
        <dbReference type="EMBL" id="AFZ34887.1"/>
    </source>
</evidence>
<protein>
    <recommendedName>
        <fullName evidence="13">Sulfate transporter CysZ</fullName>
    </recommendedName>
</protein>
<evidence type="ECO:0000256" key="1">
    <source>
        <dbReference type="ARBA" id="ARBA00004141"/>
    </source>
</evidence>
<reference evidence="12" key="1">
    <citation type="journal article" date="2013" name="Proc. Natl. Acad. Sci. U.S.A.">
        <title>Improving the coverage of the cyanobacterial phylum using diversity-driven genome sequencing.</title>
        <authorList>
            <person name="Shih P.M."/>
            <person name="Wu D."/>
            <person name="Latifi A."/>
            <person name="Axen S.D."/>
            <person name="Fewer D.P."/>
            <person name="Talla E."/>
            <person name="Calteau A."/>
            <person name="Cai F."/>
            <person name="Tandeau de Marsac N."/>
            <person name="Rippka R."/>
            <person name="Herdman M."/>
            <person name="Sivonen K."/>
            <person name="Coursin T."/>
            <person name="Laurent T."/>
            <person name="Goodwin L."/>
            <person name="Nolan M."/>
            <person name="Davenport K.W."/>
            <person name="Han C.S."/>
            <person name="Rubin E.M."/>
            <person name="Eisen J.A."/>
            <person name="Woyke T."/>
            <person name="Gugger M."/>
            <person name="Kerfeld C.A."/>
        </authorList>
    </citation>
    <scope>NUCLEOTIDE SEQUENCE [LARGE SCALE GENOMIC DNA]</scope>
    <source>
        <strain evidence="12">ATCC 29371 / PCC 7437</strain>
    </source>
</reference>
<evidence type="ECO:0008006" key="13">
    <source>
        <dbReference type="Google" id="ProtNLM"/>
    </source>
</evidence>
<keyword evidence="9 10" id="KW-0472">Membrane</keyword>
<feature type="transmembrane region" description="Helical" evidence="10">
    <location>
        <begin position="102"/>
        <end position="125"/>
    </location>
</feature>
<evidence type="ECO:0000313" key="12">
    <source>
        <dbReference type="Proteomes" id="UP000010473"/>
    </source>
</evidence>
<evidence type="ECO:0000256" key="4">
    <source>
        <dbReference type="ARBA" id="ARBA00022519"/>
    </source>
</evidence>
<dbReference type="EMBL" id="CP003653">
    <property type="protein sequence ID" value="AFZ34887.1"/>
    <property type="molecule type" value="Genomic_DNA"/>
</dbReference>
<feature type="transmembrane region" description="Helical" evidence="10">
    <location>
        <begin position="161"/>
        <end position="177"/>
    </location>
</feature>
<evidence type="ECO:0000256" key="9">
    <source>
        <dbReference type="ARBA" id="ARBA00023136"/>
    </source>
</evidence>
<accession>K9XT95</accession>
<dbReference type="KEGG" id="scs:Sta7437_1320"/>
<keyword evidence="2" id="KW-0813">Transport</keyword>
<evidence type="ECO:0000256" key="10">
    <source>
        <dbReference type="SAM" id="Phobius"/>
    </source>
</evidence>
<evidence type="ECO:0000256" key="7">
    <source>
        <dbReference type="ARBA" id="ARBA00022989"/>
    </source>
</evidence>
<dbReference type="PANTHER" id="PTHR37468">
    <property type="entry name" value="SULFATE TRANSPORTER CYSZ"/>
    <property type="match status" value="1"/>
</dbReference>
<keyword evidence="4" id="KW-0997">Cell inner membrane</keyword>
<dbReference type="PANTHER" id="PTHR37468:SF1">
    <property type="entry name" value="SULFATE TRANSPORTER CYSZ"/>
    <property type="match status" value="1"/>
</dbReference>
<keyword evidence="5" id="KW-0028">Amino-acid biosynthesis</keyword>
<keyword evidence="12" id="KW-1185">Reference proteome</keyword>
<feature type="transmembrane region" description="Helical" evidence="10">
    <location>
        <begin position="78"/>
        <end position="96"/>
    </location>
</feature>
<feature type="transmembrane region" description="Helical" evidence="10">
    <location>
        <begin position="246"/>
        <end position="264"/>
    </location>
</feature>
<evidence type="ECO:0000256" key="6">
    <source>
        <dbReference type="ARBA" id="ARBA00022692"/>
    </source>
</evidence>
<dbReference type="GO" id="GO:0019344">
    <property type="term" value="P:cysteine biosynthetic process"/>
    <property type="evidence" value="ECO:0007669"/>
    <property type="project" value="TreeGrafter"/>
</dbReference>
<dbReference type="InterPro" id="IPR050480">
    <property type="entry name" value="CysZ-like"/>
</dbReference>
<dbReference type="AlphaFoldDB" id="K9XT95"/>
<keyword evidence="7 10" id="KW-1133">Transmembrane helix</keyword>
<keyword evidence="8" id="KW-0764">Sulfate transport</keyword>
<keyword evidence="3" id="KW-1003">Cell membrane</keyword>
<dbReference type="OrthoDB" id="457368at2"/>
<gene>
    <name evidence="11" type="ordered locus">Sta7437_1320</name>
</gene>
<keyword evidence="6 10" id="KW-0812">Transmembrane</keyword>
<sequence length="273" mass="30432">MKHILSGFGLVTGATYPLRALKTFIHNPQLWQYLAIPILVNLVLAGFIYSGLLFFGWQVVDQVRVDLSAWLQQIIINLPQWLSFLQYILVGIIYLIKFLLVVILLVATGFILMQFGVFLGAPWYGQLSEKLEKLRTGKLEIIEVNIFQDLGRALLFELKKLVLIALIGIPLLILNFFPGVGTLLSTIGSFTLATLIVCLDFFDSPLERRRLKFRQKLGIVGRSIPASASFGLVCLGLISIPLVNLFTIPICVASGTLFICDRVLTKSIKPSQP</sequence>